<evidence type="ECO:0000256" key="3">
    <source>
        <dbReference type="ARBA" id="ARBA00022741"/>
    </source>
</evidence>
<dbReference type="PROSITE" id="PS50893">
    <property type="entry name" value="ABC_TRANSPORTER_2"/>
    <property type="match status" value="1"/>
</dbReference>
<gene>
    <name evidence="9" type="ORF">KTS45_17260</name>
</gene>
<evidence type="ECO:0000256" key="4">
    <source>
        <dbReference type="ARBA" id="ARBA00022840"/>
    </source>
</evidence>
<evidence type="ECO:0000313" key="9">
    <source>
        <dbReference type="EMBL" id="MBV0925954.1"/>
    </source>
</evidence>
<protein>
    <recommendedName>
        <fullName evidence="7">Probable branched-chain amino acid transport ATP-binding protein LivG</fullName>
    </recommendedName>
</protein>
<dbReference type="InterPro" id="IPR003593">
    <property type="entry name" value="AAA+_ATPase"/>
</dbReference>
<dbReference type="GO" id="GO:0016887">
    <property type="term" value="F:ATP hydrolysis activity"/>
    <property type="evidence" value="ECO:0007669"/>
    <property type="project" value="InterPro"/>
</dbReference>
<dbReference type="Pfam" id="PF12399">
    <property type="entry name" value="BCA_ABC_TP_C"/>
    <property type="match status" value="1"/>
</dbReference>
<evidence type="ECO:0000256" key="6">
    <source>
        <dbReference type="ARBA" id="ARBA00056071"/>
    </source>
</evidence>
<evidence type="ECO:0000256" key="2">
    <source>
        <dbReference type="ARBA" id="ARBA00022448"/>
    </source>
</evidence>
<dbReference type="FunFam" id="3.40.50.300:FF:000421">
    <property type="entry name" value="Branched-chain amino acid ABC transporter ATP-binding protein"/>
    <property type="match status" value="1"/>
</dbReference>
<dbReference type="SUPFAM" id="SSF52540">
    <property type="entry name" value="P-loop containing nucleoside triphosphate hydrolases"/>
    <property type="match status" value="1"/>
</dbReference>
<evidence type="ECO:0000259" key="8">
    <source>
        <dbReference type="PROSITE" id="PS50893"/>
    </source>
</evidence>
<dbReference type="Gene3D" id="3.40.50.300">
    <property type="entry name" value="P-loop containing nucleotide triphosphate hydrolases"/>
    <property type="match status" value="1"/>
</dbReference>
<proteinExistence type="inferred from homology"/>
<keyword evidence="5" id="KW-0029">Amino-acid transport</keyword>
<evidence type="ECO:0000313" key="10">
    <source>
        <dbReference type="Proteomes" id="UP000766550"/>
    </source>
</evidence>
<dbReference type="PANTHER" id="PTHR45772:SF9">
    <property type="entry name" value="CONSERVED COMPONENT OF ABC TRANSPORTER FOR NATURAL AMINO ACIDS"/>
    <property type="match status" value="1"/>
</dbReference>
<evidence type="ECO:0000256" key="1">
    <source>
        <dbReference type="ARBA" id="ARBA00005417"/>
    </source>
</evidence>
<comment type="function">
    <text evidence="6">Probable component of a branched-chain amino-acid transport system.</text>
</comment>
<dbReference type="EMBL" id="JAHQXF010000003">
    <property type="protein sequence ID" value="MBV0925954.1"/>
    <property type="molecule type" value="Genomic_DNA"/>
</dbReference>
<keyword evidence="10" id="KW-1185">Reference proteome</keyword>
<dbReference type="SMART" id="SM00382">
    <property type="entry name" value="AAA"/>
    <property type="match status" value="1"/>
</dbReference>
<dbReference type="InterPro" id="IPR032823">
    <property type="entry name" value="BCA_ABC_TP_C"/>
</dbReference>
<organism evidence="9 10">
    <name type="scientific">Haloarcula limicola</name>
    <dbReference type="NCBI Taxonomy" id="1429915"/>
    <lineage>
        <taxon>Archaea</taxon>
        <taxon>Methanobacteriati</taxon>
        <taxon>Methanobacteriota</taxon>
        <taxon>Stenosarchaea group</taxon>
        <taxon>Halobacteria</taxon>
        <taxon>Halobacteriales</taxon>
        <taxon>Haloarculaceae</taxon>
        <taxon>Haloarcula</taxon>
    </lineage>
</organism>
<dbReference type="GO" id="GO:0005524">
    <property type="term" value="F:ATP binding"/>
    <property type="evidence" value="ECO:0007669"/>
    <property type="project" value="UniProtKB-KW"/>
</dbReference>
<dbReference type="CDD" id="cd03219">
    <property type="entry name" value="ABC_Mj1267_LivG_branched"/>
    <property type="match status" value="1"/>
</dbReference>
<evidence type="ECO:0000256" key="5">
    <source>
        <dbReference type="ARBA" id="ARBA00022970"/>
    </source>
</evidence>
<keyword evidence="3" id="KW-0547">Nucleotide-binding</keyword>
<dbReference type="InterPro" id="IPR027417">
    <property type="entry name" value="P-loop_NTPase"/>
</dbReference>
<keyword evidence="4 9" id="KW-0067">ATP-binding</keyword>
<reference evidence="9 10" key="1">
    <citation type="submission" date="2021-06" db="EMBL/GenBank/DDBJ databases">
        <title>New haloarchaea isolates fom saline soil.</title>
        <authorList>
            <person name="Duran-Viseras A."/>
            <person name="Sanchez-Porro C.S."/>
            <person name="Ventosa A."/>
        </authorList>
    </citation>
    <scope>NUCLEOTIDE SEQUENCE [LARGE SCALE GENOMIC DNA]</scope>
    <source>
        <strain evidence="9 10">JCM 183640</strain>
    </source>
</reference>
<dbReference type="PANTHER" id="PTHR45772">
    <property type="entry name" value="CONSERVED COMPONENT OF ABC TRANSPORTER FOR NATURAL AMINO ACIDS-RELATED"/>
    <property type="match status" value="1"/>
</dbReference>
<dbReference type="OrthoDB" id="44250at2157"/>
<dbReference type="GO" id="GO:0006865">
    <property type="term" value="P:amino acid transport"/>
    <property type="evidence" value="ECO:0007669"/>
    <property type="project" value="UniProtKB-KW"/>
</dbReference>
<sequence>MATPLLALDSVSKKFGEIQAVDGVTLDIREDEVTAVIGPNGAGKTTLFNLITGRYGLTDGHIELRGERIDGLEPQQIVRQGLARSFQITNFFPDLTALENVRLASQAQRTGLTPGALLRHHNDDPEPRDAAREVLKRLDLLDIAREPASSLAHGQQRHLEIGIALACDPDVLVMDEPTAGMSPDETVETRELVESLAEDITIVIVEHDMDVVMRVADRLAVMENGSLLTAGPPETVREDERVQQAYLGGETA</sequence>
<comment type="caution">
    <text evidence="9">The sequence shown here is derived from an EMBL/GenBank/DDBJ whole genome shotgun (WGS) entry which is preliminary data.</text>
</comment>
<comment type="similarity">
    <text evidence="1">Belongs to the ABC transporter superfamily.</text>
</comment>
<dbReference type="AlphaFoldDB" id="A0A8J7YDI8"/>
<dbReference type="GO" id="GO:0005886">
    <property type="term" value="C:plasma membrane"/>
    <property type="evidence" value="ECO:0007669"/>
    <property type="project" value="TreeGrafter"/>
</dbReference>
<keyword evidence="2" id="KW-0813">Transport</keyword>
<feature type="domain" description="ABC transporter" evidence="8">
    <location>
        <begin position="6"/>
        <end position="249"/>
    </location>
</feature>
<evidence type="ECO:0000256" key="7">
    <source>
        <dbReference type="ARBA" id="ARBA00072811"/>
    </source>
</evidence>
<dbReference type="InterPro" id="IPR003439">
    <property type="entry name" value="ABC_transporter-like_ATP-bd"/>
</dbReference>
<accession>A0A8J7YDI8</accession>
<dbReference type="RefSeq" id="WP_162318833.1">
    <property type="nucleotide sequence ID" value="NZ_JAHQXF010000003.1"/>
</dbReference>
<dbReference type="Pfam" id="PF00005">
    <property type="entry name" value="ABC_tran"/>
    <property type="match status" value="1"/>
</dbReference>
<dbReference type="Proteomes" id="UP000766550">
    <property type="component" value="Unassembled WGS sequence"/>
</dbReference>
<dbReference type="InterPro" id="IPR051120">
    <property type="entry name" value="ABC_AA/LPS_Transport"/>
</dbReference>
<name>A0A8J7YDI8_9EURY</name>